<protein>
    <recommendedName>
        <fullName evidence="4">Tudor domain-containing protein</fullName>
    </recommendedName>
</protein>
<dbReference type="GO" id="GO:0030719">
    <property type="term" value="P:P granule organization"/>
    <property type="evidence" value="ECO:0007669"/>
    <property type="project" value="TreeGrafter"/>
</dbReference>
<dbReference type="FunCoup" id="A0A482XMP5">
    <property type="interactions" value="96"/>
</dbReference>
<feature type="transmembrane region" description="Helical" evidence="3">
    <location>
        <begin position="6"/>
        <end position="26"/>
    </location>
</feature>
<dbReference type="EMBL" id="QKKF02004629">
    <property type="protein sequence ID" value="RZF47176.1"/>
    <property type="molecule type" value="Genomic_DNA"/>
</dbReference>
<feature type="compositionally biased region" description="Polar residues" evidence="2">
    <location>
        <begin position="500"/>
        <end position="523"/>
    </location>
</feature>
<dbReference type="InParanoid" id="A0A482XMP5"/>
<reference evidence="5 6" key="1">
    <citation type="journal article" date="2017" name="Gigascience">
        <title>Genome sequence of the small brown planthopper, Laodelphax striatellus.</title>
        <authorList>
            <person name="Zhu J."/>
            <person name="Jiang F."/>
            <person name="Wang X."/>
            <person name="Yang P."/>
            <person name="Bao Y."/>
            <person name="Zhao W."/>
            <person name="Wang W."/>
            <person name="Lu H."/>
            <person name="Wang Q."/>
            <person name="Cui N."/>
            <person name="Li J."/>
            <person name="Chen X."/>
            <person name="Luo L."/>
            <person name="Yu J."/>
            <person name="Kang L."/>
            <person name="Cui F."/>
        </authorList>
    </citation>
    <scope>NUCLEOTIDE SEQUENCE [LARGE SCALE GENOMIC DNA]</scope>
    <source>
        <strain evidence="5">Lst14</strain>
    </source>
</reference>
<dbReference type="STRING" id="195883.A0A482XMP5"/>
<dbReference type="SUPFAM" id="SSF63748">
    <property type="entry name" value="Tudor/PWWP/MBT"/>
    <property type="match status" value="1"/>
</dbReference>
<dbReference type="Pfam" id="PF00567">
    <property type="entry name" value="TUDOR"/>
    <property type="match status" value="1"/>
</dbReference>
<dbReference type="Gene3D" id="2.40.50.90">
    <property type="match status" value="1"/>
</dbReference>
<dbReference type="Gene3D" id="3.30.1370.10">
    <property type="entry name" value="K Homology domain, type 1"/>
    <property type="match status" value="2"/>
</dbReference>
<dbReference type="InterPro" id="IPR036612">
    <property type="entry name" value="KH_dom_type_1_sf"/>
</dbReference>
<dbReference type="PANTHER" id="PTHR22948">
    <property type="entry name" value="TUDOR DOMAIN CONTAINING PROTEIN"/>
    <property type="match status" value="1"/>
</dbReference>
<feature type="compositionally biased region" description="Polar residues" evidence="2">
    <location>
        <begin position="541"/>
        <end position="551"/>
    </location>
</feature>
<proteinExistence type="predicted"/>
<dbReference type="Gene3D" id="2.30.30.140">
    <property type="match status" value="1"/>
</dbReference>
<keyword evidence="3" id="KW-0472">Membrane</keyword>
<accession>A0A482XMP5</accession>
<dbReference type="Proteomes" id="UP000291343">
    <property type="component" value="Unassembled WGS sequence"/>
</dbReference>
<dbReference type="InterPro" id="IPR035437">
    <property type="entry name" value="SNase_OB-fold_sf"/>
</dbReference>
<keyword evidence="3" id="KW-1133">Transmembrane helix</keyword>
<dbReference type="InterPro" id="IPR050621">
    <property type="entry name" value="Tudor_domain_containing"/>
</dbReference>
<dbReference type="GO" id="GO:0043186">
    <property type="term" value="C:P granule"/>
    <property type="evidence" value="ECO:0007669"/>
    <property type="project" value="TreeGrafter"/>
</dbReference>
<gene>
    <name evidence="5" type="ORF">LSTR_LSTR004885</name>
</gene>
<evidence type="ECO:0000256" key="3">
    <source>
        <dbReference type="SAM" id="Phobius"/>
    </source>
</evidence>
<evidence type="ECO:0000259" key="4">
    <source>
        <dbReference type="PROSITE" id="PS50304"/>
    </source>
</evidence>
<organism evidence="5 6">
    <name type="scientific">Laodelphax striatellus</name>
    <name type="common">Small brown planthopper</name>
    <name type="synonym">Delphax striatella</name>
    <dbReference type="NCBI Taxonomy" id="195883"/>
    <lineage>
        <taxon>Eukaryota</taxon>
        <taxon>Metazoa</taxon>
        <taxon>Ecdysozoa</taxon>
        <taxon>Arthropoda</taxon>
        <taxon>Hexapoda</taxon>
        <taxon>Insecta</taxon>
        <taxon>Pterygota</taxon>
        <taxon>Neoptera</taxon>
        <taxon>Paraneoptera</taxon>
        <taxon>Hemiptera</taxon>
        <taxon>Auchenorrhyncha</taxon>
        <taxon>Fulgoroidea</taxon>
        <taxon>Delphacidae</taxon>
        <taxon>Criomorphinae</taxon>
        <taxon>Laodelphax</taxon>
    </lineage>
</organism>
<dbReference type="Pfam" id="PF00013">
    <property type="entry name" value="KH_1"/>
    <property type="match status" value="2"/>
</dbReference>
<dbReference type="SMR" id="A0A482XMP5"/>
<feature type="domain" description="Tudor" evidence="4">
    <location>
        <begin position="293"/>
        <end position="358"/>
    </location>
</feature>
<dbReference type="GO" id="GO:0034587">
    <property type="term" value="P:piRNA processing"/>
    <property type="evidence" value="ECO:0007669"/>
    <property type="project" value="TreeGrafter"/>
</dbReference>
<evidence type="ECO:0000256" key="2">
    <source>
        <dbReference type="SAM" id="MobiDB-lite"/>
    </source>
</evidence>
<dbReference type="SMART" id="SM00322">
    <property type="entry name" value="KH"/>
    <property type="match status" value="2"/>
</dbReference>
<feature type="compositionally biased region" description="Low complexity" evidence="2">
    <location>
        <begin position="478"/>
        <end position="488"/>
    </location>
</feature>
<feature type="compositionally biased region" description="Low complexity" evidence="2">
    <location>
        <begin position="449"/>
        <end position="458"/>
    </location>
</feature>
<name>A0A482XMP5_LAOST</name>
<dbReference type="InterPro" id="IPR004088">
    <property type="entry name" value="KH_dom_type_1"/>
</dbReference>
<dbReference type="InterPro" id="IPR002999">
    <property type="entry name" value="Tudor"/>
</dbReference>
<dbReference type="GO" id="GO:0005739">
    <property type="term" value="C:mitochondrion"/>
    <property type="evidence" value="ECO:0007669"/>
    <property type="project" value="UniProtKB-ARBA"/>
</dbReference>
<dbReference type="SMART" id="SM00333">
    <property type="entry name" value="TUDOR"/>
    <property type="match status" value="1"/>
</dbReference>
<dbReference type="AlphaFoldDB" id="A0A482XMP5"/>
<dbReference type="PROSITE" id="PS50304">
    <property type="entry name" value="TUDOR"/>
    <property type="match status" value="1"/>
</dbReference>
<comment type="caution">
    <text evidence="5">The sequence shown here is derived from an EMBL/GenBank/DDBJ whole genome shotgun (WGS) entry which is preliminary data.</text>
</comment>
<dbReference type="SUPFAM" id="SSF54791">
    <property type="entry name" value="Eukaryotic type KH-domain (KH-domain type I)"/>
    <property type="match status" value="2"/>
</dbReference>
<keyword evidence="1" id="KW-0694">RNA-binding</keyword>
<dbReference type="OrthoDB" id="9995375at2759"/>
<sequence>MGSKSWGLLLAIPMLIFSATAIYYLYKKEEDEYDDDVKVRTSRSRTLEVKIPKDTVGVLIGRAGSNIKEIETKSDTRIKFSDDVTDEEFRTCIIRGSNEAVQLAELLIHDCIMSQPLIETFEMWVPKRAMGRIIGKCGESIKTISRASCAKVSADSNSAPNSGENRIILKGTAEQIAVAKSLIEEKVEEDIEMRKKFDERTANRYPRSKPVKALSNVSANVDLSGDTEKHSTEKLESVVSDGSMQIFVSAVSSPKKFWVQVISPKSVKLDHLVDQMTDYYNTPENKELHTIKELDVGQIVAAPFAFDEKWYRAEVCAIKQDDYDPNASKVSLYYVDYGDEGEQPRSNLFQLRTDFLTLHFQAIECCLARVKPREGDSWSTEATDLFEELCHEKLERPLTARVVSYAKADKMRGDREGSPVPCVDLYDPEKEIDVGGELISQGFATPVDSVDSFSSENSSPRKTPTHSRVHSTNQLHDSNNGVSSSNGVDLNKINPVARTSEPSSSSGTFISAETAKTNQTTELKSPKLPPESISEKFLSNEFVSQKAPSQS</sequence>
<dbReference type="InterPro" id="IPR004087">
    <property type="entry name" value="KH_dom"/>
</dbReference>
<evidence type="ECO:0000313" key="6">
    <source>
        <dbReference type="Proteomes" id="UP000291343"/>
    </source>
</evidence>
<keyword evidence="6" id="KW-1185">Reference proteome</keyword>
<evidence type="ECO:0000313" key="5">
    <source>
        <dbReference type="EMBL" id="RZF47176.1"/>
    </source>
</evidence>
<feature type="region of interest" description="Disordered" evidence="2">
    <location>
        <begin position="449"/>
        <end position="551"/>
    </location>
</feature>
<keyword evidence="3" id="KW-0812">Transmembrane</keyword>
<dbReference type="GO" id="GO:0003723">
    <property type="term" value="F:RNA binding"/>
    <property type="evidence" value="ECO:0007669"/>
    <property type="project" value="UniProtKB-UniRule"/>
</dbReference>
<dbReference type="PROSITE" id="PS50084">
    <property type="entry name" value="KH_TYPE_1"/>
    <property type="match status" value="2"/>
</dbReference>
<evidence type="ECO:0000256" key="1">
    <source>
        <dbReference type="PROSITE-ProRule" id="PRU00117"/>
    </source>
</evidence>
<dbReference type="PANTHER" id="PTHR22948:SF29">
    <property type="entry name" value="FI02030P-RELATED"/>
    <property type="match status" value="1"/>
</dbReference>
<dbReference type="GO" id="GO:0007283">
    <property type="term" value="P:spermatogenesis"/>
    <property type="evidence" value="ECO:0007669"/>
    <property type="project" value="TreeGrafter"/>
</dbReference>